<feature type="domain" description="Transposase IS110-like N-terminal" evidence="2">
    <location>
        <begin position="5"/>
        <end position="162"/>
    </location>
</feature>
<dbReference type="EMBL" id="BMNE01000003">
    <property type="protein sequence ID" value="GGN79146.1"/>
    <property type="molecule type" value="Genomic_DNA"/>
</dbReference>
<keyword evidence="5" id="KW-1185">Reference proteome</keyword>
<proteinExistence type="predicted"/>
<evidence type="ECO:0000259" key="3">
    <source>
        <dbReference type="Pfam" id="PF02371"/>
    </source>
</evidence>
<dbReference type="PANTHER" id="PTHR33055:SF3">
    <property type="entry name" value="PUTATIVE TRANSPOSASE FOR IS117-RELATED"/>
    <property type="match status" value="1"/>
</dbReference>
<dbReference type="Pfam" id="PF01548">
    <property type="entry name" value="DEDD_Tnp_IS110"/>
    <property type="match status" value="1"/>
</dbReference>
<feature type="region of interest" description="Disordered" evidence="1">
    <location>
        <begin position="395"/>
        <end position="424"/>
    </location>
</feature>
<dbReference type="NCBIfam" id="NF033542">
    <property type="entry name" value="transpos_IS110"/>
    <property type="match status" value="1"/>
</dbReference>
<accession>A0ABQ2KF72</accession>
<name>A0ABQ2KF72_9NOCA</name>
<evidence type="ECO:0000256" key="1">
    <source>
        <dbReference type="SAM" id="MobiDB-lite"/>
    </source>
</evidence>
<comment type="caution">
    <text evidence="4">The sequence shown here is derived from an EMBL/GenBank/DDBJ whole genome shotgun (WGS) entry which is preliminary data.</text>
</comment>
<dbReference type="InterPro" id="IPR002525">
    <property type="entry name" value="Transp_IS110-like_N"/>
</dbReference>
<evidence type="ECO:0000313" key="4">
    <source>
        <dbReference type="EMBL" id="GGN79146.1"/>
    </source>
</evidence>
<organism evidence="4 5">
    <name type="scientific">Nocardia rhizosphaerihabitans</name>
    <dbReference type="NCBI Taxonomy" id="1691570"/>
    <lineage>
        <taxon>Bacteria</taxon>
        <taxon>Bacillati</taxon>
        <taxon>Actinomycetota</taxon>
        <taxon>Actinomycetes</taxon>
        <taxon>Mycobacteriales</taxon>
        <taxon>Nocardiaceae</taxon>
        <taxon>Nocardia</taxon>
    </lineage>
</organism>
<dbReference type="Proteomes" id="UP000658127">
    <property type="component" value="Unassembled WGS sequence"/>
</dbReference>
<feature type="domain" description="Transposase IS116/IS110/IS902 C-terminal" evidence="3">
    <location>
        <begin position="277"/>
        <end position="335"/>
    </location>
</feature>
<sequence>MSRYCGIDWAEGDHDIAIVDHDGTLVSKKRIADDPAGFTALAQMLTDAGDTAEEPIPVAIEAPRGLMVAAIRATGRAVYAINPMAVARYRERHTMARSKSDHADAMTLANILRVDAHMHRPIPADSELAQAIAVLARAQQDAVWRRTKASNELRSLLREHHPIFLAAFASSSATNLAKPEVRAILAIAPTPAAAAKLSRTRVAAALRRAGRKRGIEALAEDIIAKLRRPGLRQPELVEQAMGRQALTLLATLDAACTGADDLEQAAADEFRKHPDHAIITSFPGLADLAGARVLAEIGDDRRRFADARALKAYAGSAPVTRASGRSVSITFRRIKNDRLAAAGWVWGFSAGSNPGPAREHYLRRRAHGDRHSAALRHPGEQDARPALLLPPEPARIRPRQGLRPTHHIHPGTRRGLTLRSIGGL</sequence>
<reference evidence="5" key="1">
    <citation type="journal article" date="2019" name="Int. J. Syst. Evol. Microbiol.">
        <title>The Global Catalogue of Microorganisms (GCM) 10K type strain sequencing project: providing services to taxonomists for standard genome sequencing and annotation.</title>
        <authorList>
            <consortium name="The Broad Institute Genomics Platform"/>
            <consortium name="The Broad Institute Genome Sequencing Center for Infectious Disease"/>
            <person name="Wu L."/>
            <person name="Ma J."/>
        </authorList>
    </citation>
    <scope>NUCLEOTIDE SEQUENCE [LARGE SCALE GENOMIC DNA]</scope>
    <source>
        <strain evidence="5">CGMCC 4.7329</strain>
    </source>
</reference>
<protein>
    <submittedName>
        <fullName evidence="4">Mini-circle putative transposase for IS117</fullName>
    </submittedName>
</protein>
<dbReference type="PANTHER" id="PTHR33055">
    <property type="entry name" value="TRANSPOSASE FOR INSERTION SEQUENCE ELEMENT IS1111A"/>
    <property type="match status" value="1"/>
</dbReference>
<feature type="compositionally biased region" description="Basic residues" evidence="1">
    <location>
        <begin position="396"/>
        <end position="412"/>
    </location>
</feature>
<evidence type="ECO:0000259" key="2">
    <source>
        <dbReference type="Pfam" id="PF01548"/>
    </source>
</evidence>
<dbReference type="Pfam" id="PF02371">
    <property type="entry name" value="Transposase_20"/>
    <property type="match status" value="1"/>
</dbReference>
<evidence type="ECO:0000313" key="5">
    <source>
        <dbReference type="Proteomes" id="UP000658127"/>
    </source>
</evidence>
<dbReference type="InterPro" id="IPR047650">
    <property type="entry name" value="Transpos_IS110"/>
</dbReference>
<dbReference type="InterPro" id="IPR003346">
    <property type="entry name" value="Transposase_20"/>
</dbReference>
<gene>
    <name evidence="4" type="ORF">GCM10011610_27300</name>
</gene>